<name>A0ACB8XIB8_ARCLA</name>
<evidence type="ECO:0000313" key="1">
    <source>
        <dbReference type="EMBL" id="KAI3667143.1"/>
    </source>
</evidence>
<organism evidence="1 2">
    <name type="scientific">Arctium lappa</name>
    <name type="common">Greater burdock</name>
    <name type="synonym">Lappa major</name>
    <dbReference type="NCBI Taxonomy" id="4217"/>
    <lineage>
        <taxon>Eukaryota</taxon>
        <taxon>Viridiplantae</taxon>
        <taxon>Streptophyta</taxon>
        <taxon>Embryophyta</taxon>
        <taxon>Tracheophyta</taxon>
        <taxon>Spermatophyta</taxon>
        <taxon>Magnoliopsida</taxon>
        <taxon>eudicotyledons</taxon>
        <taxon>Gunneridae</taxon>
        <taxon>Pentapetalae</taxon>
        <taxon>asterids</taxon>
        <taxon>campanulids</taxon>
        <taxon>Asterales</taxon>
        <taxon>Asteraceae</taxon>
        <taxon>Carduoideae</taxon>
        <taxon>Cardueae</taxon>
        <taxon>Arctiinae</taxon>
        <taxon>Arctium</taxon>
    </lineage>
</organism>
<protein>
    <submittedName>
        <fullName evidence="1">Uncharacterized protein</fullName>
    </submittedName>
</protein>
<reference evidence="2" key="1">
    <citation type="journal article" date="2022" name="Mol. Ecol. Resour.">
        <title>The genomes of chicory, endive, great burdock and yacon provide insights into Asteraceae palaeo-polyploidization history and plant inulin production.</title>
        <authorList>
            <person name="Fan W."/>
            <person name="Wang S."/>
            <person name="Wang H."/>
            <person name="Wang A."/>
            <person name="Jiang F."/>
            <person name="Liu H."/>
            <person name="Zhao H."/>
            <person name="Xu D."/>
            <person name="Zhang Y."/>
        </authorList>
    </citation>
    <scope>NUCLEOTIDE SEQUENCE [LARGE SCALE GENOMIC DNA]</scope>
    <source>
        <strain evidence="2">cv. Niubang</strain>
    </source>
</reference>
<dbReference type="EMBL" id="CM042063">
    <property type="protein sequence ID" value="KAI3667143.1"/>
    <property type="molecule type" value="Genomic_DNA"/>
</dbReference>
<proteinExistence type="predicted"/>
<sequence>MEIEFDDYNGVGDVSPRVNSCNALERFRRTQSKQLENPGWSVLIVVQKVMFLTFNVSPSIICEVTVWNRSKSKCDPLIDLGAK</sequence>
<dbReference type="Proteomes" id="UP001055879">
    <property type="component" value="Linkage Group LG17"/>
</dbReference>
<comment type="caution">
    <text evidence="1">The sequence shown here is derived from an EMBL/GenBank/DDBJ whole genome shotgun (WGS) entry which is preliminary data.</text>
</comment>
<gene>
    <name evidence="1" type="ORF">L6452_42191</name>
</gene>
<reference evidence="1 2" key="2">
    <citation type="journal article" date="2022" name="Mol. Ecol. Resour.">
        <title>The genomes of chicory, endive, great burdock and yacon provide insights into Asteraceae paleo-polyploidization history and plant inulin production.</title>
        <authorList>
            <person name="Fan W."/>
            <person name="Wang S."/>
            <person name="Wang H."/>
            <person name="Wang A."/>
            <person name="Jiang F."/>
            <person name="Liu H."/>
            <person name="Zhao H."/>
            <person name="Xu D."/>
            <person name="Zhang Y."/>
        </authorList>
    </citation>
    <scope>NUCLEOTIDE SEQUENCE [LARGE SCALE GENOMIC DNA]</scope>
    <source>
        <strain evidence="2">cv. Niubang</strain>
    </source>
</reference>
<evidence type="ECO:0000313" key="2">
    <source>
        <dbReference type="Proteomes" id="UP001055879"/>
    </source>
</evidence>
<keyword evidence="2" id="KW-1185">Reference proteome</keyword>
<accession>A0ACB8XIB8</accession>